<reference evidence="2" key="1">
    <citation type="journal article" date="2012" name="PLoS Genet.">
        <title>The genomes of the fungal plant pathogens Cladosporium fulvum and Dothistroma septosporum reveal adaptation to different hosts and lifestyles but also signatures of common ancestry.</title>
        <authorList>
            <person name="de Wit P.J.G.M."/>
            <person name="van der Burgt A."/>
            <person name="Oekmen B."/>
            <person name="Stergiopoulos I."/>
            <person name="Abd-Elsalam K.A."/>
            <person name="Aerts A.L."/>
            <person name="Bahkali A.H."/>
            <person name="Beenen H.G."/>
            <person name="Chettri P."/>
            <person name="Cox M.P."/>
            <person name="Datema E."/>
            <person name="de Vries R.P."/>
            <person name="Dhillon B."/>
            <person name="Ganley A.R."/>
            <person name="Griffiths S.A."/>
            <person name="Guo Y."/>
            <person name="Hamelin R.C."/>
            <person name="Henrissat B."/>
            <person name="Kabir M.S."/>
            <person name="Jashni M.K."/>
            <person name="Kema G."/>
            <person name="Klaubauf S."/>
            <person name="Lapidus A."/>
            <person name="Levasseur A."/>
            <person name="Lindquist E."/>
            <person name="Mehrabi R."/>
            <person name="Ohm R.A."/>
            <person name="Owen T.J."/>
            <person name="Salamov A."/>
            <person name="Schwelm A."/>
            <person name="Schijlen E."/>
            <person name="Sun H."/>
            <person name="van den Burg H.A."/>
            <person name="van Ham R.C.H.J."/>
            <person name="Zhang S."/>
            <person name="Goodwin S.B."/>
            <person name="Grigoriev I.V."/>
            <person name="Collemare J."/>
            <person name="Bradshaw R.E."/>
        </authorList>
    </citation>
    <scope>NUCLEOTIDE SEQUENCE [LARGE SCALE GENOMIC DNA]</scope>
    <source>
        <strain evidence="2">NZE10 / CBS 128990</strain>
    </source>
</reference>
<sequence>MLFLVSSSHSSRMLYARSRRPYECTPAACAIDSSISAGPRAAHSSASAAWQAVRKVATPAHWSTVNRSAALTGVKQASLRFRLEWLASCHEDLPRSSTSCALEPFSLEGLAPAGAPLWRRSVKPNGASIRMSHR</sequence>
<gene>
    <name evidence="1" type="ORF">DOTSEDRAFT_74505</name>
</gene>
<protein>
    <submittedName>
        <fullName evidence="1">Uncharacterized protein</fullName>
    </submittedName>
</protein>
<proteinExistence type="predicted"/>
<dbReference type="Proteomes" id="UP000016933">
    <property type="component" value="Unassembled WGS sequence"/>
</dbReference>
<organism evidence="1 2">
    <name type="scientific">Dothistroma septosporum (strain NZE10 / CBS 128990)</name>
    <name type="common">Red band needle blight fungus</name>
    <name type="synonym">Mycosphaerella pini</name>
    <dbReference type="NCBI Taxonomy" id="675120"/>
    <lineage>
        <taxon>Eukaryota</taxon>
        <taxon>Fungi</taxon>
        <taxon>Dikarya</taxon>
        <taxon>Ascomycota</taxon>
        <taxon>Pezizomycotina</taxon>
        <taxon>Dothideomycetes</taxon>
        <taxon>Dothideomycetidae</taxon>
        <taxon>Mycosphaerellales</taxon>
        <taxon>Mycosphaerellaceae</taxon>
        <taxon>Dothistroma</taxon>
    </lineage>
</organism>
<reference evidence="1 2" key="2">
    <citation type="journal article" date="2012" name="PLoS Pathog.">
        <title>Diverse lifestyles and strategies of plant pathogenesis encoded in the genomes of eighteen Dothideomycetes fungi.</title>
        <authorList>
            <person name="Ohm R.A."/>
            <person name="Feau N."/>
            <person name="Henrissat B."/>
            <person name="Schoch C.L."/>
            <person name="Horwitz B.A."/>
            <person name="Barry K.W."/>
            <person name="Condon B.J."/>
            <person name="Copeland A.C."/>
            <person name="Dhillon B."/>
            <person name="Glaser F."/>
            <person name="Hesse C.N."/>
            <person name="Kosti I."/>
            <person name="LaButti K."/>
            <person name="Lindquist E.A."/>
            <person name="Lucas S."/>
            <person name="Salamov A.A."/>
            <person name="Bradshaw R.E."/>
            <person name="Ciuffetti L."/>
            <person name="Hamelin R.C."/>
            <person name="Kema G.H.J."/>
            <person name="Lawrence C."/>
            <person name="Scott J.A."/>
            <person name="Spatafora J.W."/>
            <person name="Turgeon B.G."/>
            <person name="de Wit P.J.G.M."/>
            <person name="Zhong S."/>
            <person name="Goodwin S.B."/>
            <person name="Grigoriev I.V."/>
        </authorList>
    </citation>
    <scope>NUCLEOTIDE SEQUENCE [LARGE SCALE GENOMIC DNA]</scope>
    <source>
        <strain evidence="2">NZE10 / CBS 128990</strain>
    </source>
</reference>
<accession>N1PEC0</accession>
<dbReference type="EMBL" id="KB446543">
    <property type="protein sequence ID" value="EME40973.1"/>
    <property type="molecule type" value="Genomic_DNA"/>
</dbReference>
<evidence type="ECO:0000313" key="1">
    <source>
        <dbReference type="EMBL" id="EME40973.1"/>
    </source>
</evidence>
<name>N1PEC0_DOTSN</name>
<evidence type="ECO:0000313" key="2">
    <source>
        <dbReference type="Proteomes" id="UP000016933"/>
    </source>
</evidence>
<dbReference type="AlphaFoldDB" id="N1PEC0"/>
<keyword evidence="2" id="KW-1185">Reference proteome</keyword>
<dbReference type="HOGENOM" id="CLU_1896168_0_0_1"/>